<gene>
    <name evidence="2" type="ORF">CLV71_11835</name>
</gene>
<protein>
    <recommendedName>
        <fullName evidence="4">WXG100 family type VII secretion target</fullName>
    </recommendedName>
</protein>
<sequence>MAHTTQLDPDEIRKQADNHDTTREDIVAQLEQLKTAVDDVLGRSTSAATRALSTSTDTWVENVKKSVIEHMKAMADNIRRESNNQEGTDEDFNQQIMNIPLETGTFLGVK</sequence>
<dbReference type="AlphaFoldDB" id="A0A4R7V2V6"/>
<dbReference type="Proteomes" id="UP000294927">
    <property type="component" value="Unassembled WGS sequence"/>
</dbReference>
<accession>A0A4R7V2V6</accession>
<reference evidence="2 3" key="1">
    <citation type="submission" date="2019-03" db="EMBL/GenBank/DDBJ databases">
        <title>Genomic Encyclopedia of Archaeal and Bacterial Type Strains, Phase II (KMG-II): from individual species to whole genera.</title>
        <authorList>
            <person name="Goeker M."/>
        </authorList>
    </citation>
    <scope>NUCLEOTIDE SEQUENCE [LARGE SCALE GENOMIC DNA]</scope>
    <source>
        <strain evidence="2 3">DSM 45499</strain>
    </source>
</reference>
<feature type="region of interest" description="Disordered" evidence="1">
    <location>
        <begin position="1"/>
        <end position="22"/>
    </location>
</feature>
<feature type="compositionally biased region" description="Basic and acidic residues" evidence="1">
    <location>
        <begin position="10"/>
        <end position="22"/>
    </location>
</feature>
<comment type="caution">
    <text evidence="2">The sequence shown here is derived from an EMBL/GenBank/DDBJ whole genome shotgun (WGS) entry which is preliminary data.</text>
</comment>
<dbReference type="EMBL" id="SOCP01000018">
    <property type="protein sequence ID" value="TDV42165.1"/>
    <property type="molecule type" value="Genomic_DNA"/>
</dbReference>
<dbReference type="Gene3D" id="1.10.287.1060">
    <property type="entry name" value="ESAT-6-like"/>
    <property type="match status" value="1"/>
</dbReference>
<name>A0A4R7V2V6_9PSEU</name>
<evidence type="ECO:0000313" key="2">
    <source>
        <dbReference type="EMBL" id="TDV42165.1"/>
    </source>
</evidence>
<keyword evidence="3" id="KW-1185">Reference proteome</keyword>
<evidence type="ECO:0000313" key="3">
    <source>
        <dbReference type="Proteomes" id="UP000294927"/>
    </source>
</evidence>
<proteinExistence type="predicted"/>
<dbReference type="RefSeq" id="WP_133907372.1">
    <property type="nucleotide sequence ID" value="NZ_SOCP01000018.1"/>
</dbReference>
<evidence type="ECO:0008006" key="4">
    <source>
        <dbReference type="Google" id="ProtNLM"/>
    </source>
</evidence>
<dbReference type="SUPFAM" id="SSF140453">
    <property type="entry name" value="EsxAB dimer-like"/>
    <property type="match status" value="1"/>
</dbReference>
<organism evidence="2 3">
    <name type="scientific">Actinophytocola oryzae</name>
    <dbReference type="NCBI Taxonomy" id="502181"/>
    <lineage>
        <taxon>Bacteria</taxon>
        <taxon>Bacillati</taxon>
        <taxon>Actinomycetota</taxon>
        <taxon>Actinomycetes</taxon>
        <taxon>Pseudonocardiales</taxon>
        <taxon>Pseudonocardiaceae</taxon>
    </lineage>
</organism>
<dbReference type="InterPro" id="IPR036689">
    <property type="entry name" value="ESAT-6-like_sf"/>
</dbReference>
<evidence type="ECO:0000256" key="1">
    <source>
        <dbReference type="SAM" id="MobiDB-lite"/>
    </source>
</evidence>
<dbReference type="OrthoDB" id="3627720at2"/>